<evidence type="ECO:0000313" key="2">
    <source>
        <dbReference type="Proteomes" id="UP000199672"/>
    </source>
</evidence>
<keyword evidence="2" id="KW-1185">Reference proteome</keyword>
<reference evidence="2" key="1">
    <citation type="submission" date="2016-10" db="EMBL/GenBank/DDBJ databases">
        <authorList>
            <person name="Varghese N."/>
            <person name="Submissions S."/>
        </authorList>
    </citation>
    <scope>NUCLEOTIDE SEQUENCE [LARGE SCALE GENOMIC DNA]</scope>
    <source>
        <strain evidence="2">CGMCC 1.10370</strain>
    </source>
</reference>
<protein>
    <submittedName>
        <fullName evidence="1">Uncharacterized protein</fullName>
    </submittedName>
</protein>
<dbReference type="AlphaFoldDB" id="A0A1I1R552"/>
<accession>A0A1I1R552</accession>
<proteinExistence type="predicted"/>
<gene>
    <name evidence="1" type="ORF">SAMN05216297_106254</name>
</gene>
<sequence length="34" mass="4191">MLKKITIAQTPFLKYILNKTLKMVYLPQHYYLIY</sequence>
<dbReference type="Proteomes" id="UP000199672">
    <property type="component" value="Unassembled WGS sequence"/>
</dbReference>
<dbReference type="EMBL" id="FOMH01000006">
    <property type="protein sequence ID" value="SFD29307.1"/>
    <property type="molecule type" value="Genomic_DNA"/>
</dbReference>
<evidence type="ECO:0000313" key="1">
    <source>
        <dbReference type="EMBL" id="SFD29307.1"/>
    </source>
</evidence>
<organism evidence="1 2">
    <name type="scientific">Flavobacterium phragmitis</name>
    <dbReference type="NCBI Taxonomy" id="739143"/>
    <lineage>
        <taxon>Bacteria</taxon>
        <taxon>Pseudomonadati</taxon>
        <taxon>Bacteroidota</taxon>
        <taxon>Flavobacteriia</taxon>
        <taxon>Flavobacteriales</taxon>
        <taxon>Flavobacteriaceae</taxon>
        <taxon>Flavobacterium</taxon>
    </lineage>
</organism>
<name>A0A1I1R552_9FLAO</name>